<dbReference type="Proteomes" id="UP000000763">
    <property type="component" value="Chromosome 9"/>
</dbReference>
<feature type="region of interest" description="Disordered" evidence="1">
    <location>
        <begin position="1"/>
        <end position="20"/>
    </location>
</feature>
<accession>Q6K2X8</accession>
<evidence type="ECO:0000313" key="2">
    <source>
        <dbReference type="EMBL" id="BAD20009.1"/>
    </source>
</evidence>
<evidence type="ECO:0000256" key="1">
    <source>
        <dbReference type="SAM" id="MobiDB-lite"/>
    </source>
</evidence>
<reference evidence="3" key="2">
    <citation type="journal article" date="2008" name="Nucleic Acids Res.">
        <title>The rice annotation project database (RAP-DB): 2008 update.</title>
        <authorList>
            <consortium name="The rice annotation project (RAP)"/>
        </authorList>
    </citation>
    <scope>GENOME REANNOTATION</scope>
    <source>
        <strain evidence="3">cv. Nipponbare</strain>
    </source>
</reference>
<feature type="compositionally biased region" description="Basic residues" evidence="1">
    <location>
        <begin position="10"/>
        <end position="19"/>
    </location>
</feature>
<name>Q6K2X8_ORYSJ</name>
<reference evidence="3" key="1">
    <citation type="journal article" date="2005" name="Nature">
        <title>The map-based sequence of the rice genome.</title>
        <authorList>
            <consortium name="International rice genome sequencing project (IRGSP)"/>
            <person name="Matsumoto T."/>
            <person name="Wu J."/>
            <person name="Kanamori H."/>
            <person name="Katayose Y."/>
            <person name="Fujisawa M."/>
            <person name="Namiki N."/>
            <person name="Mizuno H."/>
            <person name="Yamamoto K."/>
            <person name="Antonio B.A."/>
            <person name="Baba T."/>
            <person name="Sakata K."/>
            <person name="Nagamura Y."/>
            <person name="Aoki H."/>
            <person name="Arikawa K."/>
            <person name="Arita K."/>
            <person name="Bito T."/>
            <person name="Chiden Y."/>
            <person name="Fujitsuka N."/>
            <person name="Fukunaka R."/>
            <person name="Hamada M."/>
            <person name="Harada C."/>
            <person name="Hayashi A."/>
            <person name="Hijishita S."/>
            <person name="Honda M."/>
            <person name="Hosokawa S."/>
            <person name="Ichikawa Y."/>
            <person name="Idonuma A."/>
            <person name="Iijima M."/>
            <person name="Ikeda M."/>
            <person name="Ikeno M."/>
            <person name="Ito K."/>
            <person name="Ito S."/>
            <person name="Ito T."/>
            <person name="Ito Y."/>
            <person name="Ito Y."/>
            <person name="Iwabuchi A."/>
            <person name="Kamiya K."/>
            <person name="Karasawa W."/>
            <person name="Kurita K."/>
            <person name="Katagiri S."/>
            <person name="Kikuta A."/>
            <person name="Kobayashi H."/>
            <person name="Kobayashi N."/>
            <person name="Machita K."/>
            <person name="Maehara T."/>
            <person name="Masukawa M."/>
            <person name="Mizubayashi T."/>
            <person name="Mukai Y."/>
            <person name="Nagasaki H."/>
            <person name="Nagata Y."/>
            <person name="Naito S."/>
            <person name="Nakashima M."/>
            <person name="Nakama Y."/>
            <person name="Nakamichi Y."/>
            <person name="Nakamura M."/>
            <person name="Meguro A."/>
            <person name="Negishi M."/>
            <person name="Ohta I."/>
            <person name="Ohta T."/>
            <person name="Okamoto M."/>
            <person name="Ono N."/>
            <person name="Saji S."/>
            <person name="Sakaguchi M."/>
            <person name="Sakai K."/>
            <person name="Shibata M."/>
            <person name="Shimokawa T."/>
            <person name="Song J."/>
            <person name="Takazaki Y."/>
            <person name="Terasawa K."/>
            <person name="Tsugane M."/>
            <person name="Tsuji K."/>
            <person name="Ueda S."/>
            <person name="Waki K."/>
            <person name="Yamagata H."/>
            <person name="Yamamoto M."/>
            <person name="Yamamoto S."/>
            <person name="Yamane H."/>
            <person name="Yoshiki S."/>
            <person name="Yoshihara R."/>
            <person name="Yukawa K."/>
            <person name="Zhong H."/>
            <person name="Yano M."/>
            <person name="Yuan Q."/>
            <person name="Ouyang S."/>
            <person name="Liu J."/>
            <person name="Jones K.M."/>
            <person name="Gansberger K."/>
            <person name="Moffat K."/>
            <person name="Hill J."/>
            <person name="Bera J."/>
            <person name="Fadrosh D."/>
            <person name="Jin S."/>
            <person name="Johri S."/>
            <person name="Kim M."/>
            <person name="Overton L."/>
            <person name="Reardon M."/>
            <person name="Tsitrin T."/>
            <person name="Vuong H."/>
            <person name="Weaver B."/>
            <person name="Ciecko A."/>
            <person name="Tallon L."/>
            <person name="Jackson J."/>
            <person name="Pai G."/>
            <person name="Aken S.V."/>
            <person name="Utterback T."/>
            <person name="Reidmuller S."/>
            <person name="Feldblyum T."/>
            <person name="Hsiao J."/>
            <person name="Zismann V."/>
            <person name="Iobst S."/>
            <person name="de Vazeille A.R."/>
            <person name="Buell C.R."/>
            <person name="Ying K."/>
            <person name="Li Y."/>
            <person name="Lu T."/>
            <person name="Huang Y."/>
            <person name="Zhao Q."/>
            <person name="Feng Q."/>
            <person name="Zhang L."/>
            <person name="Zhu J."/>
            <person name="Weng Q."/>
            <person name="Mu J."/>
            <person name="Lu Y."/>
            <person name="Fan D."/>
            <person name="Liu Y."/>
            <person name="Guan J."/>
            <person name="Zhang Y."/>
            <person name="Yu S."/>
            <person name="Liu X."/>
            <person name="Zhang Y."/>
            <person name="Hong G."/>
            <person name="Han B."/>
            <person name="Choisne N."/>
            <person name="Demange N."/>
            <person name="Orjeda G."/>
            <person name="Samain S."/>
            <person name="Cattolico L."/>
            <person name="Pelletier E."/>
            <person name="Couloux A."/>
            <person name="Segurens B."/>
            <person name="Wincker P."/>
            <person name="D'Hont A."/>
            <person name="Scarpelli C."/>
            <person name="Weissenbach J."/>
            <person name="Salanoubat M."/>
            <person name="Quetier F."/>
            <person name="Yu Y."/>
            <person name="Kim H.R."/>
            <person name="Rambo T."/>
            <person name="Currie J."/>
            <person name="Collura K."/>
            <person name="Luo M."/>
            <person name="Yang T."/>
            <person name="Ammiraju J.S.S."/>
            <person name="Engler F."/>
            <person name="Soderlund C."/>
            <person name="Wing R.A."/>
            <person name="Palmer L.E."/>
            <person name="de la Bastide M."/>
            <person name="Spiegel L."/>
            <person name="Nascimento L."/>
            <person name="Zutavern T."/>
            <person name="O'Shaughnessy A."/>
            <person name="Dike S."/>
            <person name="Dedhia N."/>
            <person name="Preston R."/>
            <person name="Balija V."/>
            <person name="McCombie W.R."/>
            <person name="Chow T."/>
            <person name="Chen H."/>
            <person name="Chung M."/>
            <person name="Chen C."/>
            <person name="Shaw J."/>
            <person name="Wu H."/>
            <person name="Hsiao K."/>
            <person name="Chao Y."/>
            <person name="Chu M."/>
            <person name="Cheng C."/>
            <person name="Hour A."/>
            <person name="Lee P."/>
            <person name="Lin S."/>
            <person name="Lin Y."/>
            <person name="Liou J."/>
            <person name="Liu S."/>
            <person name="Hsing Y."/>
            <person name="Raghuvanshi S."/>
            <person name="Mohanty A."/>
            <person name="Bharti A.K."/>
            <person name="Gaur A."/>
            <person name="Gupta V."/>
            <person name="Kumar D."/>
            <person name="Ravi V."/>
            <person name="Vij S."/>
            <person name="Kapur A."/>
            <person name="Khurana P."/>
            <person name="Khurana P."/>
            <person name="Khurana J.P."/>
            <person name="Tyagi A.K."/>
            <person name="Gaikwad K."/>
            <person name="Singh A."/>
            <person name="Dalal V."/>
            <person name="Srivastava S."/>
            <person name="Dixit A."/>
            <person name="Pal A.K."/>
            <person name="Ghazi I.A."/>
            <person name="Yadav M."/>
            <person name="Pandit A."/>
            <person name="Bhargava A."/>
            <person name="Sureshbabu K."/>
            <person name="Batra K."/>
            <person name="Sharma T.R."/>
            <person name="Mohapatra T."/>
            <person name="Singh N.K."/>
            <person name="Messing J."/>
            <person name="Nelson A.B."/>
            <person name="Fuks G."/>
            <person name="Kavchok S."/>
            <person name="Keizer G."/>
            <person name="Linton E."/>
            <person name="Llaca V."/>
            <person name="Song R."/>
            <person name="Tanyolac B."/>
            <person name="Young S."/>
            <person name="Ho-Il K."/>
            <person name="Hahn J.H."/>
            <person name="Sangsakoo G."/>
            <person name="Vanavichit A."/>
            <person name="de Mattos Luiz.A.T."/>
            <person name="Zimmer P.D."/>
            <person name="Malone G."/>
            <person name="Dellagostin O."/>
            <person name="de Oliveira A.C."/>
            <person name="Bevan M."/>
            <person name="Bancroft I."/>
            <person name="Minx P."/>
            <person name="Cordum H."/>
            <person name="Wilson R."/>
            <person name="Cheng Z."/>
            <person name="Jin W."/>
            <person name="Jiang J."/>
            <person name="Leong S.A."/>
            <person name="Iwama H."/>
            <person name="Gojobori T."/>
            <person name="Itoh T."/>
            <person name="Niimura Y."/>
            <person name="Fujii Y."/>
            <person name="Habara T."/>
            <person name="Sakai H."/>
            <person name="Sato Y."/>
            <person name="Wilson G."/>
            <person name="Kumar K."/>
            <person name="McCouch S."/>
            <person name="Juretic N."/>
            <person name="Hoen D."/>
            <person name="Wright S."/>
            <person name="Bruskiewich R."/>
            <person name="Bureau T."/>
            <person name="Miyao A."/>
            <person name="Hirochika H."/>
            <person name="Nishikawa T."/>
            <person name="Kadowaki K."/>
            <person name="Sugiura M."/>
            <person name="Burr B."/>
            <person name="Sasaki T."/>
        </authorList>
    </citation>
    <scope>NUCLEOTIDE SEQUENCE [LARGE SCALE GENOMIC DNA]</scope>
    <source>
        <strain evidence="3">cv. Nipponbare</strain>
    </source>
</reference>
<proteinExistence type="predicted"/>
<dbReference type="AlphaFoldDB" id="Q6K2X8"/>
<sequence>MVVDRSTMGARHKQGKKGRKVGDVLTDERRSFGMKTRLALDVYRGIANFGSITLKEIRTGRGGKTKEGWLRLTSSCVAVSEPHGTRPLEIGAWSTDPWLAPLAHSFLLGHGMWAKLNWGMSLDPLTSSSAQKHYTSEKGEQ</sequence>
<organism evidence="2 3">
    <name type="scientific">Oryza sativa subsp. japonica</name>
    <name type="common">Rice</name>
    <dbReference type="NCBI Taxonomy" id="39947"/>
    <lineage>
        <taxon>Eukaryota</taxon>
        <taxon>Viridiplantae</taxon>
        <taxon>Streptophyta</taxon>
        <taxon>Embryophyta</taxon>
        <taxon>Tracheophyta</taxon>
        <taxon>Spermatophyta</taxon>
        <taxon>Magnoliopsida</taxon>
        <taxon>Liliopsida</taxon>
        <taxon>Poales</taxon>
        <taxon>Poaceae</taxon>
        <taxon>BOP clade</taxon>
        <taxon>Oryzoideae</taxon>
        <taxon>Oryzeae</taxon>
        <taxon>Oryzinae</taxon>
        <taxon>Oryza</taxon>
        <taxon>Oryza sativa</taxon>
    </lineage>
</organism>
<protein>
    <submittedName>
        <fullName evidence="2">Uncharacterized protein</fullName>
    </submittedName>
</protein>
<evidence type="ECO:0000313" key="3">
    <source>
        <dbReference type="Proteomes" id="UP000000763"/>
    </source>
</evidence>
<gene>
    <name evidence="2" type="primary">OJ1512_E04.1</name>
</gene>
<dbReference type="EMBL" id="AP005744">
    <property type="protein sequence ID" value="BAD20009.1"/>
    <property type="molecule type" value="Genomic_DNA"/>
</dbReference>